<keyword evidence="1" id="KW-0732">Signal</keyword>
<accession>A0AA39WFC8</accession>
<evidence type="ECO:0000256" key="1">
    <source>
        <dbReference type="SAM" id="SignalP"/>
    </source>
</evidence>
<proteinExistence type="predicted"/>
<dbReference type="InterPro" id="IPR036188">
    <property type="entry name" value="FAD/NAD-bd_sf"/>
</dbReference>
<dbReference type="AlphaFoldDB" id="A0AA39WFC8"/>
<gene>
    <name evidence="2" type="ORF">B0T14DRAFT_462803</name>
</gene>
<organism evidence="2 3">
    <name type="scientific">Immersiella caudata</name>
    <dbReference type="NCBI Taxonomy" id="314043"/>
    <lineage>
        <taxon>Eukaryota</taxon>
        <taxon>Fungi</taxon>
        <taxon>Dikarya</taxon>
        <taxon>Ascomycota</taxon>
        <taxon>Pezizomycotina</taxon>
        <taxon>Sordariomycetes</taxon>
        <taxon>Sordariomycetidae</taxon>
        <taxon>Sordariales</taxon>
        <taxon>Lasiosphaeriaceae</taxon>
        <taxon>Immersiella</taxon>
    </lineage>
</organism>
<dbReference type="SUPFAM" id="SSF51905">
    <property type="entry name" value="FAD/NAD(P)-binding domain"/>
    <property type="match status" value="1"/>
</dbReference>
<name>A0AA39WFC8_9PEZI</name>
<comment type="caution">
    <text evidence="2">The sequence shown here is derived from an EMBL/GenBank/DDBJ whole genome shotgun (WGS) entry which is preliminary data.</text>
</comment>
<evidence type="ECO:0000313" key="3">
    <source>
        <dbReference type="Proteomes" id="UP001175000"/>
    </source>
</evidence>
<feature type="chain" id="PRO_5041293675" evidence="1">
    <location>
        <begin position="20"/>
        <end position="483"/>
    </location>
</feature>
<dbReference type="Gene3D" id="3.50.50.60">
    <property type="entry name" value="FAD/NAD(P)-binding domain"/>
    <property type="match status" value="1"/>
</dbReference>
<dbReference type="Proteomes" id="UP001175000">
    <property type="component" value="Unassembled WGS sequence"/>
</dbReference>
<feature type="signal peptide" evidence="1">
    <location>
        <begin position="1"/>
        <end position="19"/>
    </location>
</feature>
<reference evidence="2" key="1">
    <citation type="submission" date="2023-06" db="EMBL/GenBank/DDBJ databases">
        <title>Genome-scale phylogeny and comparative genomics of the fungal order Sordariales.</title>
        <authorList>
            <consortium name="Lawrence Berkeley National Laboratory"/>
            <person name="Hensen N."/>
            <person name="Bonometti L."/>
            <person name="Westerberg I."/>
            <person name="Brannstrom I.O."/>
            <person name="Guillou S."/>
            <person name="Cros-Aarteil S."/>
            <person name="Calhoun S."/>
            <person name="Haridas S."/>
            <person name="Kuo A."/>
            <person name="Mondo S."/>
            <person name="Pangilinan J."/>
            <person name="Riley R."/>
            <person name="Labutti K."/>
            <person name="Andreopoulos B."/>
            <person name="Lipzen A."/>
            <person name="Chen C."/>
            <person name="Yanf M."/>
            <person name="Daum C."/>
            <person name="Ng V."/>
            <person name="Clum A."/>
            <person name="Steindorff A."/>
            <person name="Ohm R."/>
            <person name="Martin F."/>
            <person name="Silar P."/>
            <person name="Natvig D."/>
            <person name="Lalanne C."/>
            <person name="Gautier V."/>
            <person name="Ament-Velasquez S.L."/>
            <person name="Kruys A."/>
            <person name="Hutchinson M.I."/>
            <person name="Powell A.J."/>
            <person name="Barry K."/>
            <person name="Miller A.N."/>
            <person name="Grigoriev I.V."/>
            <person name="Debuchy R."/>
            <person name="Gladieux P."/>
            <person name="Thoren M.H."/>
            <person name="Johannesson H."/>
        </authorList>
    </citation>
    <scope>NUCLEOTIDE SEQUENCE</scope>
    <source>
        <strain evidence="2">CBS 606.72</strain>
    </source>
</reference>
<dbReference type="EMBL" id="JAULSU010000006">
    <property type="protein sequence ID" value="KAK0614353.1"/>
    <property type="molecule type" value="Genomic_DNA"/>
</dbReference>
<sequence length="483" mass="52795">MAVMRFASALLAAASLAVAAPAPSAPLPTSVATSEIDVDVAIVGAGASGGYAAIRLKEDFGKSIAVIEKGAALGGHVSTFDDPVAGRAFEFGVQTFNDYGPASAFFDRLGIPYSEGPRAGLTDMYVDFRTGDQVAFVPAAFFPNTLGALQTFLDVVAPWEDLILPGYWNFPEPEDIPEDLLLPFGEFVVKYGIQDCVNLVFQITGMGSGDMKNRLTMYVLSAFGPPMIRAFLGVDAIFTPNSRRNIEVYQKIQARLASDLLLGSIVVQSERTNTGHTLWVKKQSTGEYTLVRAAKLLIAIEPTKANMKPFALDAEEKAVFEKFQHQRVHAGIVSHPQLPQGISIVNTVVEAVPSNYLELPQPNFNGRFDHMGASSSNWRVLMVGDEKFDVCKAQKLVRKNFRDMRAKGTLPAGGPVELEIKAWADHGAMHMHFPKKEIKEGYIQRLYALQGRTQTWWTGGAFSHQFQSVLWAFDDVLLGNMGL</sequence>
<protein>
    <submittedName>
        <fullName evidence="2">Uncharacterized protein</fullName>
    </submittedName>
</protein>
<keyword evidence="3" id="KW-1185">Reference proteome</keyword>
<dbReference type="Pfam" id="PF13450">
    <property type="entry name" value="NAD_binding_8"/>
    <property type="match status" value="1"/>
</dbReference>
<dbReference type="Gene3D" id="1.10.405.20">
    <property type="match status" value="1"/>
</dbReference>
<evidence type="ECO:0000313" key="2">
    <source>
        <dbReference type="EMBL" id="KAK0614353.1"/>
    </source>
</evidence>
<dbReference type="Gene3D" id="3.30.70.1990">
    <property type="match status" value="1"/>
</dbReference>